<comment type="caution">
    <text evidence="6">The sequence shown here is derived from an EMBL/GenBank/DDBJ whole genome shotgun (WGS) entry which is preliminary data.</text>
</comment>
<dbReference type="EMBL" id="JACCFH010000001">
    <property type="protein sequence ID" value="NYG33787.1"/>
    <property type="molecule type" value="Genomic_DNA"/>
</dbReference>
<evidence type="ECO:0000313" key="7">
    <source>
        <dbReference type="Proteomes" id="UP000518288"/>
    </source>
</evidence>
<dbReference type="RefSeq" id="WP_179634516.1">
    <property type="nucleotide sequence ID" value="NZ_JACCFH010000001.1"/>
</dbReference>
<keyword evidence="4" id="KW-0975">Bacterial flagellum</keyword>
<keyword evidence="6" id="KW-0966">Cell projection</keyword>
<comment type="subcellular location">
    <subcellularLocation>
        <location evidence="1">Bacterial flagellum</location>
    </subcellularLocation>
    <subcellularLocation>
        <location evidence="2">Secreted</location>
    </subcellularLocation>
</comment>
<keyword evidence="7" id="KW-1185">Reference proteome</keyword>
<proteinExistence type="inferred from homology"/>
<dbReference type="PANTHER" id="PTHR42792">
    <property type="entry name" value="FLAGELLIN"/>
    <property type="match status" value="1"/>
</dbReference>
<dbReference type="InterPro" id="IPR013384">
    <property type="entry name" value="Flagell_FlgL"/>
</dbReference>
<comment type="similarity">
    <text evidence="3">Belongs to the bacterial flagellin family.</text>
</comment>
<dbReference type="Pfam" id="PF00669">
    <property type="entry name" value="Flagellin_N"/>
    <property type="match status" value="1"/>
</dbReference>
<protein>
    <submittedName>
        <fullName evidence="6">Flagellar hook-associated protein 3 FlgL</fullName>
    </submittedName>
</protein>
<dbReference type="PANTHER" id="PTHR42792:SF1">
    <property type="entry name" value="FLAGELLAR HOOK-ASSOCIATED PROTEIN 3"/>
    <property type="match status" value="1"/>
</dbReference>
<dbReference type="AlphaFoldDB" id="A0A7Y9QYF7"/>
<dbReference type="Gene3D" id="1.20.1330.10">
    <property type="entry name" value="f41 fragment of flagellin, N-terminal domain"/>
    <property type="match status" value="2"/>
</dbReference>
<dbReference type="InterPro" id="IPR001029">
    <property type="entry name" value="Flagellin_N"/>
</dbReference>
<dbReference type="InterPro" id="IPR001492">
    <property type="entry name" value="Flagellin"/>
</dbReference>
<dbReference type="GO" id="GO:0009424">
    <property type="term" value="C:bacterial-type flagellum hook"/>
    <property type="evidence" value="ECO:0007669"/>
    <property type="project" value="InterPro"/>
</dbReference>
<reference evidence="6 7" key="1">
    <citation type="submission" date="2020-07" db="EMBL/GenBank/DDBJ databases">
        <title>Genomic Encyclopedia of Archaeal and Bacterial Type Strains, Phase II (KMG-II): from individual species to whole genera.</title>
        <authorList>
            <person name="Goeker M."/>
        </authorList>
    </citation>
    <scope>NUCLEOTIDE SEQUENCE [LARGE SCALE GENOMIC DNA]</scope>
    <source>
        <strain evidence="6 7">DSM 21226</strain>
    </source>
</reference>
<dbReference type="NCBIfam" id="TIGR02550">
    <property type="entry name" value="flagell_flgL"/>
    <property type="match status" value="1"/>
</dbReference>
<dbReference type="GO" id="GO:0071973">
    <property type="term" value="P:bacterial-type flagellum-dependent cell motility"/>
    <property type="evidence" value="ECO:0007669"/>
    <property type="project" value="InterPro"/>
</dbReference>
<sequence>MSRIASALNQQLGLSSLMRRQEDLTKAQERMVSGKRISRASDDPAGAARAERALADQTRSEGLLRTLGASRNAMSVAESSIGNAIDLVQTARETLVEAGNGAMNDSDRALLADRLKQLKGQLLSVANTEDGTGHHVFGGQGNDHVPFANAGIGVEYQGTPGQAAGSLSEDLPMSVDGEALWLKARTGNGVFETDRQVDPSSTAWVSAGQVSDPAALTLTDGQRYEITFDTPTRYSVNLIGSDGLSTPVPDAASNSHGYASGTPIAGLPGMSVNITGAAVAGDKFTIEPSSPGLSVFDALDRVIDVLGSTATVPPNAGDRAQAVNRGLRDLDQVLANLQVGRSHAGETLNQMDGLDERTQARVLSDKGLRSDAEDLDMVQGISDFSTKQTAYQAALQSYSMVRKISLFDYISN</sequence>
<evidence type="ECO:0000313" key="6">
    <source>
        <dbReference type="EMBL" id="NYG33787.1"/>
    </source>
</evidence>
<dbReference type="GO" id="GO:0005198">
    <property type="term" value="F:structural molecule activity"/>
    <property type="evidence" value="ECO:0007669"/>
    <property type="project" value="InterPro"/>
</dbReference>
<keyword evidence="6" id="KW-0969">Cilium</keyword>
<evidence type="ECO:0000256" key="3">
    <source>
        <dbReference type="ARBA" id="ARBA00005709"/>
    </source>
</evidence>
<dbReference type="Proteomes" id="UP000518288">
    <property type="component" value="Unassembled WGS sequence"/>
</dbReference>
<accession>A0A7Y9QYF7</accession>
<keyword evidence="6" id="KW-0282">Flagellum</keyword>
<evidence type="ECO:0000256" key="4">
    <source>
        <dbReference type="ARBA" id="ARBA00023143"/>
    </source>
</evidence>
<organism evidence="6 7">
    <name type="scientific">Sphaerotilus montanus</name>
    <dbReference type="NCBI Taxonomy" id="522889"/>
    <lineage>
        <taxon>Bacteria</taxon>
        <taxon>Pseudomonadati</taxon>
        <taxon>Pseudomonadota</taxon>
        <taxon>Betaproteobacteria</taxon>
        <taxon>Burkholderiales</taxon>
        <taxon>Sphaerotilaceae</taxon>
        <taxon>Sphaerotilus</taxon>
    </lineage>
</organism>
<dbReference type="GO" id="GO:0005576">
    <property type="term" value="C:extracellular region"/>
    <property type="evidence" value="ECO:0007669"/>
    <property type="project" value="UniProtKB-SubCell"/>
</dbReference>
<evidence type="ECO:0000259" key="5">
    <source>
        <dbReference type="Pfam" id="PF00669"/>
    </source>
</evidence>
<evidence type="ECO:0000256" key="2">
    <source>
        <dbReference type="ARBA" id="ARBA00004613"/>
    </source>
</evidence>
<dbReference type="SUPFAM" id="SSF64518">
    <property type="entry name" value="Phase 1 flagellin"/>
    <property type="match status" value="1"/>
</dbReference>
<gene>
    <name evidence="6" type="ORF">BDD16_002773</name>
</gene>
<name>A0A7Y9QYF7_9BURK</name>
<evidence type="ECO:0000256" key="1">
    <source>
        <dbReference type="ARBA" id="ARBA00004365"/>
    </source>
</evidence>
<feature type="domain" description="Flagellin N-terminal" evidence="5">
    <location>
        <begin position="14"/>
        <end position="140"/>
    </location>
</feature>